<dbReference type="AlphaFoldDB" id="A0A2S0KPL1"/>
<reference evidence="7" key="1">
    <citation type="submission" date="2018-02" db="EMBL/GenBank/DDBJ databases">
        <authorList>
            <person name="Holder M.E."/>
            <person name="Ajami N.J."/>
            <person name="Petrosino J.F."/>
        </authorList>
    </citation>
    <scope>NUCLEOTIDE SEQUENCE [LARGE SCALE GENOMIC DNA]</scope>
    <source>
        <strain evidence="7">CCUG 47711</strain>
    </source>
</reference>
<dbReference type="InterPro" id="IPR003439">
    <property type="entry name" value="ABC_transporter-like_ATP-bd"/>
</dbReference>
<evidence type="ECO:0000256" key="3">
    <source>
        <dbReference type="ARBA" id="ARBA00022741"/>
    </source>
</evidence>
<dbReference type="RefSeq" id="WP_106012892.1">
    <property type="nucleotide sequence ID" value="NZ_CP027226.1"/>
</dbReference>
<organism evidence="6 7">
    <name type="scientific">Fastidiosipila sanguinis</name>
    <dbReference type="NCBI Taxonomy" id="236753"/>
    <lineage>
        <taxon>Bacteria</taxon>
        <taxon>Bacillati</taxon>
        <taxon>Bacillota</taxon>
        <taxon>Clostridia</taxon>
        <taxon>Eubacteriales</taxon>
        <taxon>Oscillospiraceae</taxon>
        <taxon>Fastidiosipila</taxon>
    </lineage>
</organism>
<dbReference type="PANTHER" id="PTHR42711:SF5">
    <property type="entry name" value="ABC TRANSPORTER ATP-BINDING PROTEIN NATA"/>
    <property type="match status" value="1"/>
</dbReference>
<dbReference type="Pfam" id="PF00005">
    <property type="entry name" value="ABC_tran"/>
    <property type="match status" value="1"/>
</dbReference>
<dbReference type="InterPro" id="IPR025302">
    <property type="entry name" value="DrrA1/2-like_C"/>
</dbReference>
<accession>A0A2S0KPL1</accession>
<evidence type="ECO:0000256" key="1">
    <source>
        <dbReference type="ARBA" id="ARBA00005417"/>
    </source>
</evidence>
<evidence type="ECO:0000256" key="2">
    <source>
        <dbReference type="ARBA" id="ARBA00022448"/>
    </source>
</evidence>
<dbReference type="Gene3D" id="3.40.50.300">
    <property type="entry name" value="P-loop containing nucleotide triphosphate hydrolases"/>
    <property type="match status" value="1"/>
</dbReference>
<dbReference type="PROSITE" id="PS00211">
    <property type="entry name" value="ABC_TRANSPORTER_1"/>
    <property type="match status" value="1"/>
</dbReference>
<evidence type="ECO:0000256" key="4">
    <source>
        <dbReference type="ARBA" id="ARBA00022840"/>
    </source>
</evidence>
<keyword evidence="2" id="KW-0813">Transport</keyword>
<proteinExistence type="inferred from homology"/>
<dbReference type="InterPro" id="IPR027417">
    <property type="entry name" value="P-loop_NTPase"/>
</dbReference>
<keyword evidence="3" id="KW-0547">Nucleotide-binding</keyword>
<keyword evidence="7" id="KW-1185">Reference proteome</keyword>
<dbReference type="KEGG" id="fsa:C5Q98_06850"/>
<dbReference type="InterPro" id="IPR050763">
    <property type="entry name" value="ABC_transporter_ATP-binding"/>
</dbReference>
<gene>
    <name evidence="6" type="ORF">C5Q98_06850</name>
</gene>
<sequence>MELKLIDINKSFSGKHILKDVSFVARSGKPLGFLGRNGAGKTTTIRILMQVFNPDSGQVLLDGEEFDRSKYKIGYMPEERGLYPNVSVGEQLYYLGKLKGMETSELNQAIEYWLGRFELLDYKGKNLETLSKGNQQKIQIIQSVINDPDILILDEPFSGLDPVNAQSLSQVIIDFVEKDRIVIFSSHQMSSVEEFCDDIVLINNGEIILNGSLNKVKAELGHGRKRLIIKDMSQEELKEKLLAQGDFHIEADRTSLIVDFNMPNAEVLSVLAAIGGEIELFSDYKPSLNDIFIAKVGEAHA</sequence>
<keyword evidence="4 6" id="KW-0067">ATP-binding</keyword>
<dbReference type="EMBL" id="CP027226">
    <property type="protein sequence ID" value="AVM42944.1"/>
    <property type="molecule type" value="Genomic_DNA"/>
</dbReference>
<dbReference type="InterPro" id="IPR017871">
    <property type="entry name" value="ABC_transporter-like_CS"/>
</dbReference>
<dbReference type="SMART" id="SM00382">
    <property type="entry name" value="AAA"/>
    <property type="match status" value="1"/>
</dbReference>
<dbReference type="OrthoDB" id="9801987at2"/>
<dbReference type="GO" id="GO:0005524">
    <property type="term" value="F:ATP binding"/>
    <property type="evidence" value="ECO:0007669"/>
    <property type="project" value="UniProtKB-KW"/>
</dbReference>
<feature type="domain" description="ABC transporter" evidence="5">
    <location>
        <begin position="3"/>
        <end position="229"/>
    </location>
</feature>
<name>A0A2S0KPL1_9FIRM</name>
<dbReference type="GO" id="GO:0016887">
    <property type="term" value="F:ATP hydrolysis activity"/>
    <property type="evidence" value="ECO:0007669"/>
    <property type="project" value="InterPro"/>
</dbReference>
<dbReference type="PANTHER" id="PTHR42711">
    <property type="entry name" value="ABC TRANSPORTER ATP-BINDING PROTEIN"/>
    <property type="match status" value="1"/>
</dbReference>
<dbReference type="Pfam" id="PF13732">
    <property type="entry name" value="DrrA1-3_C"/>
    <property type="match status" value="1"/>
</dbReference>
<evidence type="ECO:0000313" key="7">
    <source>
        <dbReference type="Proteomes" id="UP000237947"/>
    </source>
</evidence>
<protein>
    <submittedName>
        <fullName evidence="6">ABC transporter ATP-binding protein</fullName>
    </submittedName>
</protein>
<evidence type="ECO:0000259" key="5">
    <source>
        <dbReference type="PROSITE" id="PS50893"/>
    </source>
</evidence>
<dbReference type="InterPro" id="IPR003593">
    <property type="entry name" value="AAA+_ATPase"/>
</dbReference>
<dbReference type="PROSITE" id="PS50893">
    <property type="entry name" value="ABC_TRANSPORTER_2"/>
    <property type="match status" value="1"/>
</dbReference>
<dbReference type="Proteomes" id="UP000237947">
    <property type="component" value="Chromosome"/>
</dbReference>
<evidence type="ECO:0000313" key="6">
    <source>
        <dbReference type="EMBL" id="AVM42944.1"/>
    </source>
</evidence>
<comment type="similarity">
    <text evidence="1">Belongs to the ABC transporter superfamily.</text>
</comment>
<dbReference type="SUPFAM" id="SSF52540">
    <property type="entry name" value="P-loop containing nucleoside triphosphate hydrolases"/>
    <property type="match status" value="1"/>
</dbReference>